<comment type="caution">
    <text evidence="2">The sequence shown here is derived from an EMBL/GenBank/DDBJ whole genome shotgun (WGS) entry which is preliminary data.</text>
</comment>
<reference evidence="2" key="2">
    <citation type="journal article" date="2021" name="PeerJ">
        <title>Extensive microbial diversity within the chicken gut microbiome revealed by metagenomics and culture.</title>
        <authorList>
            <person name="Gilroy R."/>
            <person name="Ravi A."/>
            <person name="Getino M."/>
            <person name="Pursley I."/>
            <person name="Horton D.L."/>
            <person name="Alikhan N.F."/>
            <person name="Baker D."/>
            <person name="Gharbi K."/>
            <person name="Hall N."/>
            <person name="Watson M."/>
            <person name="Adriaenssens E.M."/>
            <person name="Foster-Nyarko E."/>
            <person name="Jarju S."/>
            <person name="Secka A."/>
            <person name="Antonio M."/>
            <person name="Oren A."/>
            <person name="Chaudhuri R.R."/>
            <person name="La Ragione R."/>
            <person name="Hildebrand F."/>
            <person name="Pallen M.J."/>
        </authorList>
    </citation>
    <scope>NUCLEOTIDE SEQUENCE</scope>
    <source>
        <strain evidence="2">ChiGjej1B1-19959</strain>
    </source>
</reference>
<feature type="transmembrane region" description="Helical" evidence="1">
    <location>
        <begin position="6"/>
        <end position="29"/>
    </location>
</feature>
<keyword evidence="1" id="KW-1133">Transmembrane helix</keyword>
<evidence type="ECO:0000256" key="1">
    <source>
        <dbReference type="SAM" id="Phobius"/>
    </source>
</evidence>
<sequence>MSILGSLLSAALYACLFQNLIFSGGYGMDEAIRMAAKPRQLFPLTIFIVYFSTLSSVVCVLLEQIAAVRASGVMWHALLFVGVSAVLYLATLLVVRFGFRAQPRTVRRLGVAAFNTLVLAVPFINYRAAFGVFEAIGAGLGAGVSFVVAVLLTNFGLRALAKNERIPGAFRGTPAAFCYVSILALAFTGLSGGGMGV</sequence>
<feature type="transmembrane region" description="Helical" evidence="1">
    <location>
        <begin position="169"/>
        <end position="190"/>
    </location>
</feature>
<organism evidence="2 3">
    <name type="scientific">Candidatus Fimenecus excrementigallinarum</name>
    <dbReference type="NCBI Taxonomy" id="2840816"/>
    <lineage>
        <taxon>Bacteria</taxon>
        <taxon>Bacillati</taxon>
        <taxon>Bacillota</taxon>
        <taxon>Clostridia</taxon>
        <taxon>Candidatus Fimenecus</taxon>
    </lineage>
</organism>
<feature type="transmembrane region" description="Helical" evidence="1">
    <location>
        <begin position="73"/>
        <end position="97"/>
    </location>
</feature>
<dbReference type="GO" id="GO:0016020">
    <property type="term" value="C:membrane"/>
    <property type="evidence" value="ECO:0007669"/>
    <property type="project" value="InterPro"/>
</dbReference>
<keyword evidence="1" id="KW-0472">Membrane</keyword>
<accession>A0A9D1LER2</accession>
<dbReference type="Proteomes" id="UP000824071">
    <property type="component" value="Unassembled WGS sequence"/>
</dbReference>
<dbReference type="EMBL" id="DVMW01000031">
    <property type="protein sequence ID" value="HIU35982.1"/>
    <property type="molecule type" value="Genomic_DNA"/>
</dbReference>
<evidence type="ECO:0000313" key="2">
    <source>
        <dbReference type="EMBL" id="HIU35982.1"/>
    </source>
</evidence>
<protein>
    <recommendedName>
        <fullName evidence="4">Electron transport complex subunit RsxA</fullName>
    </recommendedName>
</protein>
<feature type="transmembrane region" description="Helical" evidence="1">
    <location>
        <begin position="135"/>
        <end position="157"/>
    </location>
</feature>
<keyword evidence="1" id="KW-0812">Transmembrane</keyword>
<name>A0A9D1LER2_9FIRM</name>
<gene>
    <name evidence="2" type="ORF">IAC53_05170</name>
</gene>
<evidence type="ECO:0000313" key="3">
    <source>
        <dbReference type="Proteomes" id="UP000824071"/>
    </source>
</evidence>
<feature type="transmembrane region" description="Helical" evidence="1">
    <location>
        <begin position="109"/>
        <end position="129"/>
    </location>
</feature>
<dbReference type="AlphaFoldDB" id="A0A9D1LER2"/>
<feature type="transmembrane region" description="Helical" evidence="1">
    <location>
        <begin position="41"/>
        <end position="67"/>
    </location>
</feature>
<proteinExistence type="predicted"/>
<reference evidence="2" key="1">
    <citation type="submission" date="2020-10" db="EMBL/GenBank/DDBJ databases">
        <authorList>
            <person name="Gilroy R."/>
        </authorList>
    </citation>
    <scope>NUCLEOTIDE SEQUENCE</scope>
    <source>
        <strain evidence="2">ChiGjej1B1-19959</strain>
    </source>
</reference>
<dbReference type="GO" id="GO:0012505">
    <property type="term" value="C:endomembrane system"/>
    <property type="evidence" value="ECO:0007669"/>
    <property type="project" value="UniProtKB-SubCell"/>
</dbReference>
<evidence type="ECO:0008006" key="4">
    <source>
        <dbReference type="Google" id="ProtNLM"/>
    </source>
</evidence>